<dbReference type="EMBL" id="JABUQZ010000003">
    <property type="protein sequence ID" value="NUC74965.1"/>
    <property type="molecule type" value="Genomic_DNA"/>
</dbReference>
<comment type="caution">
    <text evidence="1">The sequence shown here is derived from an EMBL/GenBank/DDBJ whole genome shotgun (WGS) entry which is preliminary data.</text>
</comment>
<organism evidence="1 2">
    <name type="scientific">Haloterrigena gelatinilytica</name>
    <dbReference type="NCBI Taxonomy" id="2741724"/>
    <lineage>
        <taxon>Archaea</taxon>
        <taxon>Methanobacteriati</taxon>
        <taxon>Methanobacteriota</taxon>
        <taxon>Stenosarchaea group</taxon>
        <taxon>Halobacteria</taxon>
        <taxon>Halobacteriales</taxon>
        <taxon>Natrialbaceae</taxon>
        <taxon>Haloterrigena</taxon>
    </lineage>
</organism>
<protein>
    <submittedName>
        <fullName evidence="1">MarR family transcriptional regulator</fullName>
    </submittedName>
</protein>
<name>A0ABX2LFE0_9EURY</name>
<dbReference type="Proteomes" id="UP001016761">
    <property type="component" value="Unassembled WGS sequence"/>
</dbReference>
<evidence type="ECO:0000313" key="2">
    <source>
        <dbReference type="Proteomes" id="UP001016761"/>
    </source>
</evidence>
<dbReference type="Gene3D" id="1.10.10.10">
    <property type="entry name" value="Winged helix-like DNA-binding domain superfamily/Winged helix DNA-binding domain"/>
    <property type="match status" value="1"/>
</dbReference>
<gene>
    <name evidence="1" type="ORF">HTZ84_22125</name>
</gene>
<evidence type="ECO:0000313" key="1">
    <source>
        <dbReference type="EMBL" id="NUC74965.1"/>
    </source>
</evidence>
<sequence length="90" mass="10487">MVERVSWMSPIDYEILHFFEQYRDIQASPKVIGANIDYDRNYTGKRCRNFADHDLLERAGDGLYQLSERGEKFLDGELPASELEPDETDV</sequence>
<dbReference type="InterPro" id="IPR036388">
    <property type="entry name" value="WH-like_DNA-bd_sf"/>
</dbReference>
<accession>A0ABX2LFE0</accession>
<keyword evidence="2" id="KW-1185">Reference proteome</keyword>
<reference evidence="1 2" key="1">
    <citation type="submission" date="2020-06" db="EMBL/GenBank/DDBJ databases">
        <title>Haloterrigena sp. nov., an extremely halophilic archaeon isolated from a saline sediment.</title>
        <authorList>
            <person name="Liu B.-B."/>
        </authorList>
    </citation>
    <scope>NUCLEOTIDE SEQUENCE [LARGE SCALE GENOMIC DNA]</scope>
    <source>
        <strain evidence="1 2">SYSU A558-1</strain>
    </source>
</reference>
<proteinExistence type="predicted"/>